<dbReference type="PANTHER" id="PTHR33908">
    <property type="entry name" value="MANNOSYLTRANSFERASE YKCB-RELATED"/>
    <property type="match status" value="1"/>
</dbReference>
<evidence type="ECO:0000259" key="9">
    <source>
        <dbReference type="Pfam" id="PF13231"/>
    </source>
</evidence>
<evidence type="ECO:0000256" key="3">
    <source>
        <dbReference type="ARBA" id="ARBA00022676"/>
    </source>
</evidence>
<feature type="transmembrane region" description="Helical" evidence="8">
    <location>
        <begin position="274"/>
        <end position="296"/>
    </location>
</feature>
<dbReference type="InterPro" id="IPR038731">
    <property type="entry name" value="RgtA/B/C-like"/>
</dbReference>
<evidence type="ECO:0000256" key="5">
    <source>
        <dbReference type="ARBA" id="ARBA00022692"/>
    </source>
</evidence>
<sequence length="513" mass="60835">MLKKIKSKFILLFLIFLFGFSFFLRAYNFEQRTAFSTDQGRDYLKVWQHVKDRKLYLLGPKASVGNFYMPPFYYYLITPAIVLGRFNPISGGLFNVLVESFTPLVIFWFCKKFFNKKSAFFSSLLYAVSPLIIDFASFLWNPNTIPFFVSLVVFFVFSYLKEKKEKDFILALIIYSLAFQLHYQMLIVGFFLLFAFLLRPLKKLKNYLIIFITSFLLYIPYFYYEFTNKFYNLKGIYAFFTQEHRLYYNRVTTPDFFVKYMPSFFGQIIGGNKLFLGQILFIVVLGGWGIITLLNFKNKKNKDKKKYLETESKIETIKALLFNPYFLWLVFIILNLIGLRIYKGDKLGYYLSFMFMVPPVSLGVILSKINIKVFRINLVYFVFIFIILVNLKATSTFRKPGRSLQEKEELMDKIVSLTENKPYVLEIPSRLYNAPVRYLLAYNNLESVGSSKAELAIKVCYQEKDCLTSYLEDEKKGMPEQVRQKIDYSYFSENKKEEIRYKDFYIYIFKKSI</sequence>
<evidence type="ECO:0000256" key="4">
    <source>
        <dbReference type="ARBA" id="ARBA00022679"/>
    </source>
</evidence>
<evidence type="ECO:0000256" key="8">
    <source>
        <dbReference type="SAM" id="Phobius"/>
    </source>
</evidence>
<keyword evidence="7 8" id="KW-0472">Membrane</keyword>
<organism evidence="10 11">
    <name type="scientific">Candidatus Beckwithbacteria bacterium CG10_big_fil_rev_8_21_14_0_10_34_10</name>
    <dbReference type="NCBI Taxonomy" id="1974495"/>
    <lineage>
        <taxon>Bacteria</taxon>
        <taxon>Candidatus Beckwithiibacteriota</taxon>
    </lineage>
</organism>
<feature type="domain" description="Glycosyltransferase RgtA/B/C/D-like" evidence="9">
    <location>
        <begin position="70"/>
        <end position="223"/>
    </location>
</feature>
<gene>
    <name evidence="10" type="ORF">COT75_01890</name>
</gene>
<evidence type="ECO:0000256" key="6">
    <source>
        <dbReference type="ARBA" id="ARBA00022989"/>
    </source>
</evidence>
<evidence type="ECO:0000256" key="2">
    <source>
        <dbReference type="ARBA" id="ARBA00022475"/>
    </source>
</evidence>
<dbReference type="Pfam" id="PF13231">
    <property type="entry name" value="PMT_2"/>
    <property type="match status" value="1"/>
</dbReference>
<feature type="transmembrane region" description="Helical" evidence="8">
    <location>
        <begin position="144"/>
        <end position="160"/>
    </location>
</feature>
<feature type="transmembrane region" description="Helical" evidence="8">
    <location>
        <begin position="373"/>
        <end position="391"/>
    </location>
</feature>
<dbReference type="GO" id="GO:0009103">
    <property type="term" value="P:lipopolysaccharide biosynthetic process"/>
    <property type="evidence" value="ECO:0007669"/>
    <property type="project" value="UniProtKB-ARBA"/>
</dbReference>
<dbReference type="InterPro" id="IPR050297">
    <property type="entry name" value="LipidA_mod_glycosyltrf_83"/>
</dbReference>
<feature type="transmembrane region" description="Helical" evidence="8">
    <location>
        <begin position="72"/>
        <end position="98"/>
    </location>
</feature>
<keyword evidence="4" id="KW-0808">Transferase</keyword>
<evidence type="ECO:0000256" key="7">
    <source>
        <dbReference type="ARBA" id="ARBA00023136"/>
    </source>
</evidence>
<dbReference type="EMBL" id="PEZT01000010">
    <property type="protein sequence ID" value="PIS09410.1"/>
    <property type="molecule type" value="Genomic_DNA"/>
</dbReference>
<keyword evidence="3" id="KW-0328">Glycosyltransferase</keyword>
<feature type="transmembrane region" description="Helical" evidence="8">
    <location>
        <begin position="172"/>
        <end position="198"/>
    </location>
</feature>
<keyword evidence="2" id="KW-1003">Cell membrane</keyword>
<accession>A0A2H0W9R3</accession>
<feature type="transmembrane region" description="Helical" evidence="8">
    <location>
        <begin position="349"/>
        <end position="367"/>
    </location>
</feature>
<dbReference type="Proteomes" id="UP000230093">
    <property type="component" value="Unassembled WGS sequence"/>
</dbReference>
<feature type="transmembrane region" description="Helical" evidence="8">
    <location>
        <begin position="316"/>
        <end position="337"/>
    </location>
</feature>
<dbReference type="PANTHER" id="PTHR33908:SF11">
    <property type="entry name" value="MEMBRANE PROTEIN"/>
    <property type="match status" value="1"/>
</dbReference>
<comment type="caution">
    <text evidence="10">The sequence shown here is derived from an EMBL/GenBank/DDBJ whole genome shotgun (WGS) entry which is preliminary data.</text>
</comment>
<feature type="transmembrane region" description="Helical" evidence="8">
    <location>
        <begin position="119"/>
        <end position="138"/>
    </location>
</feature>
<keyword evidence="6 8" id="KW-1133">Transmembrane helix</keyword>
<proteinExistence type="predicted"/>
<dbReference type="GO" id="GO:0005886">
    <property type="term" value="C:plasma membrane"/>
    <property type="evidence" value="ECO:0007669"/>
    <property type="project" value="UniProtKB-SubCell"/>
</dbReference>
<reference evidence="11" key="1">
    <citation type="submission" date="2017-09" db="EMBL/GenBank/DDBJ databases">
        <title>Depth-based differentiation of microbial function through sediment-hosted aquifers and enrichment of novel symbionts in the deep terrestrial subsurface.</title>
        <authorList>
            <person name="Probst A.J."/>
            <person name="Ladd B."/>
            <person name="Jarett J.K."/>
            <person name="Geller-Mcgrath D.E."/>
            <person name="Sieber C.M.K."/>
            <person name="Emerson J.B."/>
            <person name="Anantharaman K."/>
            <person name="Thomas B.C."/>
            <person name="Malmstrom R."/>
            <person name="Stieglmeier M."/>
            <person name="Klingl A."/>
            <person name="Woyke T."/>
            <person name="Ryan C.M."/>
            <person name="Banfield J.F."/>
        </authorList>
    </citation>
    <scope>NUCLEOTIDE SEQUENCE [LARGE SCALE GENOMIC DNA]</scope>
</reference>
<feature type="transmembrane region" description="Helical" evidence="8">
    <location>
        <begin position="204"/>
        <end position="224"/>
    </location>
</feature>
<comment type="subcellular location">
    <subcellularLocation>
        <location evidence="1">Cell membrane</location>
        <topology evidence="1">Multi-pass membrane protein</topology>
    </subcellularLocation>
</comment>
<protein>
    <recommendedName>
        <fullName evidence="9">Glycosyltransferase RgtA/B/C/D-like domain-containing protein</fullName>
    </recommendedName>
</protein>
<name>A0A2H0W9R3_9BACT</name>
<evidence type="ECO:0000313" key="10">
    <source>
        <dbReference type="EMBL" id="PIS09410.1"/>
    </source>
</evidence>
<evidence type="ECO:0000256" key="1">
    <source>
        <dbReference type="ARBA" id="ARBA00004651"/>
    </source>
</evidence>
<evidence type="ECO:0000313" key="11">
    <source>
        <dbReference type="Proteomes" id="UP000230093"/>
    </source>
</evidence>
<dbReference type="AlphaFoldDB" id="A0A2H0W9R3"/>
<dbReference type="GO" id="GO:0016763">
    <property type="term" value="F:pentosyltransferase activity"/>
    <property type="evidence" value="ECO:0007669"/>
    <property type="project" value="TreeGrafter"/>
</dbReference>
<keyword evidence="5 8" id="KW-0812">Transmembrane</keyword>